<accession>A0A7G9G356</accession>
<dbReference type="SUPFAM" id="SSF54593">
    <property type="entry name" value="Glyoxalase/Bleomycin resistance protein/Dihydroxybiphenyl dioxygenase"/>
    <property type="match status" value="1"/>
</dbReference>
<reference evidence="6 7" key="1">
    <citation type="submission" date="2020-08" db="EMBL/GenBank/DDBJ databases">
        <authorList>
            <person name="Liu C."/>
            <person name="Sun Q."/>
        </authorList>
    </citation>
    <scope>NUCLEOTIDE SEQUENCE [LARGE SCALE GENOMIC DNA]</scope>
    <source>
        <strain evidence="6 7">NSJ-38</strain>
    </source>
</reference>
<gene>
    <name evidence="6" type="ORF">H9Q78_12450</name>
</gene>
<dbReference type="InterPro" id="IPR037523">
    <property type="entry name" value="VOC_core"/>
</dbReference>
<dbReference type="Gene3D" id="3.10.180.10">
    <property type="entry name" value="2,3-Dihydroxybiphenyl 1,2-Dioxygenase, domain 1"/>
    <property type="match status" value="1"/>
</dbReference>
<dbReference type="Proteomes" id="UP000515823">
    <property type="component" value="Chromosome"/>
</dbReference>
<evidence type="ECO:0000256" key="4">
    <source>
        <dbReference type="ARBA" id="ARBA00033298"/>
    </source>
</evidence>
<organism evidence="6 7">
    <name type="scientific">Qiania dongpingensis</name>
    <dbReference type="NCBI Taxonomy" id="2763669"/>
    <lineage>
        <taxon>Bacteria</taxon>
        <taxon>Bacillati</taxon>
        <taxon>Bacillota</taxon>
        <taxon>Clostridia</taxon>
        <taxon>Lachnospirales</taxon>
        <taxon>Lachnospiraceae</taxon>
        <taxon>Qiania</taxon>
    </lineage>
</organism>
<dbReference type="EMBL" id="CP060634">
    <property type="protein sequence ID" value="QNM05238.1"/>
    <property type="molecule type" value="Genomic_DNA"/>
</dbReference>
<protein>
    <recommendedName>
        <fullName evidence="2">Aldoketomutase</fullName>
    </recommendedName>
    <alternativeName>
        <fullName evidence="1">Ketone-aldehyde mutase</fullName>
    </alternativeName>
    <alternativeName>
        <fullName evidence="3">Methylglyoxalase</fullName>
    </alternativeName>
    <alternativeName>
        <fullName evidence="4">S-D-lactoylglutathione methylglyoxal lyase</fullName>
    </alternativeName>
</protein>
<evidence type="ECO:0000256" key="1">
    <source>
        <dbReference type="ARBA" id="ARBA00030291"/>
    </source>
</evidence>
<dbReference type="KEGG" id="qdo:H9Q78_12450"/>
<dbReference type="PROSITE" id="PS51819">
    <property type="entry name" value="VOC"/>
    <property type="match status" value="1"/>
</dbReference>
<dbReference type="GO" id="GO:0005737">
    <property type="term" value="C:cytoplasm"/>
    <property type="evidence" value="ECO:0007669"/>
    <property type="project" value="TreeGrafter"/>
</dbReference>
<evidence type="ECO:0000256" key="2">
    <source>
        <dbReference type="ARBA" id="ARBA00030892"/>
    </source>
</evidence>
<dbReference type="InterPro" id="IPR004360">
    <property type="entry name" value="Glyas_Fos-R_dOase_dom"/>
</dbReference>
<name>A0A7G9G356_9FIRM</name>
<dbReference type="AlphaFoldDB" id="A0A7G9G356"/>
<evidence type="ECO:0000259" key="5">
    <source>
        <dbReference type="PROSITE" id="PS51819"/>
    </source>
</evidence>
<evidence type="ECO:0000313" key="7">
    <source>
        <dbReference type="Proteomes" id="UP000515823"/>
    </source>
</evidence>
<dbReference type="GO" id="GO:0019243">
    <property type="term" value="P:methylglyoxal catabolic process to D-lactate via S-lactoyl-glutathione"/>
    <property type="evidence" value="ECO:0007669"/>
    <property type="project" value="TreeGrafter"/>
</dbReference>
<dbReference type="GO" id="GO:0004462">
    <property type="term" value="F:lactoylglutathione lyase activity"/>
    <property type="evidence" value="ECO:0007669"/>
    <property type="project" value="TreeGrafter"/>
</dbReference>
<dbReference type="InterPro" id="IPR029068">
    <property type="entry name" value="Glyas_Bleomycin-R_OHBP_Dase"/>
</dbReference>
<sequence length="123" mass="14626">MKFRFVHNNINVYDLERSMDFYKKALGLTETRRIEKEDGSFIIVYLGDGQTSHLLELTWLRDMDRPYNLGDNEIHLAFQADDFEAAHEKHREMGCICFENPSMGIYFIEDPDGYWLEIIPEKR</sequence>
<dbReference type="Pfam" id="PF00903">
    <property type="entry name" value="Glyoxalase"/>
    <property type="match status" value="1"/>
</dbReference>
<evidence type="ECO:0000313" key="6">
    <source>
        <dbReference type="EMBL" id="QNM05238.1"/>
    </source>
</evidence>
<proteinExistence type="predicted"/>
<dbReference type="RefSeq" id="WP_147597378.1">
    <property type="nucleotide sequence ID" value="NZ_CP060634.1"/>
</dbReference>
<keyword evidence="7" id="KW-1185">Reference proteome</keyword>
<dbReference type="PANTHER" id="PTHR46036:SF5">
    <property type="entry name" value="LACTOYLGLUTATHIONE LYASE"/>
    <property type="match status" value="1"/>
</dbReference>
<dbReference type="PANTHER" id="PTHR46036">
    <property type="entry name" value="LACTOYLGLUTATHIONE LYASE"/>
    <property type="match status" value="1"/>
</dbReference>
<feature type="domain" description="VOC" evidence="5">
    <location>
        <begin position="4"/>
        <end position="123"/>
    </location>
</feature>
<evidence type="ECO:0000256" key="3">
    <source>
        <dbReference type="ARBA" id="ARBA00032460"/>
    </source>
</evidence>